<dbReference type="InterPro" id="IPR007867">
    <property type="entry name" value="GMC_OxRtase_C"/>
</dbReference>
<dbReference type="Pfam" id="PF05199">
    <property type="entry name" value="GMC_oxred_C"/>
    <property type="match status" value="1"/>
</dbReference>
<evidence type="ECO:0000256" key="3">
    <source>
        <dbReference type="ARBA" id="ARBA00022827"/>
    </source>
</evidence>
<dbReference type="AlphaFoldDB" id="A0A0A0BIW3"/>
<dbReference type="EMBL" id="JRQD01000001">
    <property type="protein sequence ID" value="KGM07617.1"/>
    <property type="molecule type" value="Genomic_DNA"/>
</dbReference>
<comment type="caution">
    <text evidence="7">The sequence shown here is derived from an EMBL/GenBank/DDBJ whole genome shotgun (WGS) entry which is preliminary data.</text>
</comment>
<dbReference type="RefSeq" id="WP_036310799.1">
    <property type="nucleotide sequence ID" value="NZ_JRQD01000001.1"/>
</dbReference>
<feature type="domain" description="Glucose-methanol-choline oxidoreductase C-terminal" evidence="6">
    <location>
        <begin position="423"/>
        <end position="543"/>
    </location>
</feature>
<name>A0A0A0BIW3_9GAMM</name>
<accession>A0A0A0BIW3</accession>
<keyword evidence="2" id="KW-0285">Flavoprotein</keyword>
<dbReference type="Pfam" id="PF00732">
    <property type="entry name" value="GMC_oxred_N"/>
    <property type="match status" value="1"/>
</dbReference>
<dbReference type="STRING" id="392484.LP43_0033"/>
<dbReference type="SUPFAM" id="SSF54373">
    <property type="entry name" value="FAD-linked reductases, C-terminal domain"/>
    <property type="match status" value="1"/>
</dbReference>
<evidence type="ECO:0000256" key="4">
    <source>
        <dbReference type="ARBA" id="ARBA00023002"/>
    </source>
</evidence>
<gene>
    <name evidence="7" type="ORF">LP43_0033</name>
</gene>
<proteinExistence type="inferred from homology"/>
<dbReference type="Proteomes" id="UP000029999">
    <property type="component" value="Unassembled WGS sequence"/>
</dbReference>
<dbReference type="PANTHER" id="PTHR46056:SF12">
    <property type="entry name" value="LONG-CHAIN-ALCOHOL OXIDASE"/>
    <property type="match status" value="1"/>
</dbReference>
<sequence length="558" mass="60581">MEVKSKPDVIVVGAGAGGAAVAWRLVEQGLNVLMLEAGERFNPSRDYKLHQADWERHQFPQTQASQGAVTVAKLDKLAPANHDLMSWNKSRGTLVKDNTRQPAGKGYIHVQGVGGSTLHFVGESHRLNPASMKLQTQFGVGHDWPIDYETLEPYYIQAEKLIGVAGPTEQPSRWRSEPFPLPPHPLSTSAQALVKAGSELGMHWQENSRAALSRPYDGRPACNYCGNCSRGCPIGDKGSADVTFVRHAEATGRLMVKSLCSVTDFDVAEDGRINSLSYVVAGKKHHVAAPVVVLAAGAVQTPRLLLSAKSHFMPNGLANRSGQVGKNFMETLFWSSTGIISEVANTHMGLPADAICWDFNSPDAIDGVVGGCRFYSSTREMGFNGPIAYATRSTTGFGRQLKAQVREQFGRAVSVGAIAEFLPNPQSYIDLDETKKDENGIAYPRIHSHLTEQDITRLRFMAEQSRALLKQANATLVEEYGTFDYFATTHVFGTCKMGDDPSDSVVNSECQSHDHPNLFITDASVFPSTGGGEAPSLTIQALAIRAADFIVERFASNS</sequence>
<dbReference type="EC" id="1.1.99.4" evidence="7"/>
<protein>
    <submittedName>
        <fullName evidence="7">2-Keto-D-gluconate dehydrogenase</fullName>
        <ecNumber evidence="7">1.1.99.4</ecNumber>
    </submittedName>
</protein>
<dbReference type="InterPro" id="IPR000172">
    <property type="entry name" value="GMC_OxRdtase_N"/>
</dbReference>
<evidence type="ECO:0000256" key="1">
    <source>
        <dbReference type="ARBA" id="ARBA00010790"/>
    </source>
</evidence>
<evidence type="ECO:0000256" key="2">
    <source>
        <dbReference type="ARBA" id="ARBA00022630"/>
    </source>
</evidence>
<dbReference type="InterPro" id="IPR036188">
    <property type="entry name" value="FAD/NAD-bd_sf"/>
</dbReference>
<evidence type="ECO:0000313" key="8">
    <source>
        <dbReference type="Proteomes" id="UP000029999"/>
    </source>
</evidence>
<dbReference type="PANTHER" id="PTHR46056">
    <property type="entry name" value="LONG-CHAIN-ALCOHOL OXIDASE"/>
    <property type="match status" value="1"/>
</dbReference>
<dbReference type="Pfam" id="PF13450">
    <property type="entry name" value="NAD_binding_8"/>
    <property type="match status" value="1"/>
</dbReference>
<dbReference type="GO" id="GO:0047843">
    <property type="term" value="F:dehydrogluconate dehydrogenase activity"/>
    <property type="evidence" value="ECO:0007669"/>
    <property type="project" value="UniProtKB-EC"/>
</dbReference>
<dbReference type="Gene3D" id="3.50.50.60">
    <property type="entry name" value="FAD/NAD(P)-binding domain"/>
    <property type="match status" value="2"/>
</dbReference>
<evidence type="ECO:0000259" key="5">
    <source>
        <dbReference type="Pfam" id="PF00732"/>
    </source>
</evidence>
<organism evidence="7 8">
    <name type="scientific">Methylophaga thiooxydans</name>
    <dbReference type="NCBI Taxonomy" id="392484"/>
    <lineage>
        <taxon>Bacteria</taxon>
        <taxon>Pseudomonadati</taxon>
        <taxon>Pseudomonadota</taxon>
        <taxon>Gammaproteobacteria</taxon>
        <taxon>Thiotrichales</taxon>
        <taxon>Piscirickettsiaceae</taxon>
        <taxon>Methylophaga</taxon>
    </lineage>
</organism>
<keyword evidence="4 7" id="KW-0560">Oxidoreductase</keyword>
<feature type="domain" description="Glucose-methanol-choline oxidoreductase N-terminal" evidence="5">
    <location>
        <begin position="187"/>
        <end position="328"/>
    </location>
</feature>
<reference evidence="7 8" key="1">
    <citation type="submission" date="2014-09" db="EMBL/GenBank/DDBJ databases">
        <authorList>
            <person name="Grob C."/>
            <person name="Taubert M."/>
            <person name="Howat A.M."/>
            <person name="Burns O.J."/>
            <person name="Dixon J.L."/>
            <person name="Chen Y."/>
            <person name="Murrell J.C."/>
        </authorList>
    </citation>
    <scope>NUCLEOTIDE SEQUENCE [LARGE SCALE GENOMIC DNA]</scope>
    <source>
        <strain evidence="7">L4</strain>
    </source>
</reference>
<evidence type="ECO:0000259" key="6">
    <source>
        <dbReference type="Pfam" id="PF05199"/>
    </source>
</evidence>
<dbReference type="SUPFAM" id="SSF51905">
    <property type="entry name" value="FAD/NAD(P)-binding domain"/>
    <property type="match status" value="1"/>
</dbReference>
<evidence type="ECO:0000313" key="7">
    <source>
        <dbReference type="EMBL" id="KGM07617.1"/>
    </source>
</evidence>
<comment type="similarity">
    <text evidence="1">Belongs to the GMC oxidoreductase family.</text>
</comment>
<dbReference type="GO" id="GO:0050660">
    <property type="term" value="F:flavin adenine dinucleotide binding"/>
    <property type="evidence" value="ECO:0007669"/>
    <property type="project" value="InterPro"/>
</dbReference>
<keyword evidence="3" id="KW-0274">FAD</keyword>